<evidence type="ECO:0000313" key="2">
    <source>
        <dbReference type="EMBL" id="KIJ37687.1"/>
    </source>
</evidence>
<name>A0A0C9V800_SPHS4</name>
<proteinExistence type="predicted"/>
<organism evidence="2 3">
    <name type="scientific">Sphaerobolus stellatus (strain SS14)</name>
    <dbReference type="NCBI Taxonomy" id="990650"/>
    <lineage>
        <taxon>Eukaryota</taxon>
        <taxon>Fungi</taxon>
        <taxon>Dikarya</taxon>
        <taxon>Basidiomycota</taxon>
        <taxon>Agaricomycotina</taxon>
        <taxon>Agaricomycetes</taxon>
        <taxon>Phallomycetidae</taxon>
        <taxon>Geastrales</taxon>
        <taxon>Sphaerobolaceae</taxon>
        <taxon>Sphaerobolus</taxon>
    </lineage>
</organism>
<feature type="region of interest" description="Disordered" evidence="1">
    <location>
        <begin position="60"/>
        <end position="88"/>
    </location>
</feature>
<evidence type="ECO:0000313" key="3">
    <source>
        <dbReference type="Proteomes" id="UP000054279"/>
    </source>
</evidence>
<dbReference type="HOGENOM" id="CLU_2051181_0_0_1"/>
<dbReference type="Proteomes" id="UP000054279">
    <property type="component" value="Unassembled WGS sequence"/>
</dbReference>
<dbReference type="AlphaFoldDB" id="A0A0C9V800"/>
<feature type="compositionally biased region" description="Basic and acidic residues" evidence="1">
    <location>
        <begin position="34"/>
        <end position="47"/>
    </location>
</feature>
<protein>
    <submittedName>
        <fullName evidence="2">Uncharacterized protein</fullName>
    </submittedName>
</protein>
<accession>A0A0C9V800</accession>
<keyword evidence="3" id="KW-1185">Reference proteome</keyword>
<dbReference type="EMBL" id="KN837167">
    <property type="protein sequence ID" value="KIJ37687.1"/>
    <property type="molecule type" value="Genomic_DNA"/>
</dbReference>
<evidence type="ECO:0000256" key="1">
    <source>
        <dbReference type="SAM" id="MobiDB-lite"/>
    </source>
</evidence>
<reference evidence="2 3" key="1">
    <citation type="submission" date="2014-06" db="EMBL/GenBank/DDBJ databases">
        <title>Evolutionary Origins and Diversification of the Mycorrhizal Mutualists.</title>
        <authorList>
            <consortium name="DOE Joint Genome Institute"/>
            <consortium name="Mycorrhizal Genomics Consortium"/>
            <person name="Kohler A."/>
            <person name="Kuo A."/>
            <person name="Nagy L.G."/>
            <person name="Floudas D."/>
            <person name="Copeland A."/>
            <person name="Barry K.W."/>
            <person name="Cichocki N."/>
            <person name="Veneault-Fourrey C."/>
            <person name="LaButti K."/>
            <person name="Lindquist E.A."/>
            <person name="Lipzen A."/>
            <person name="Lundell T."/>
            <person name="Morin E."/>
            <person name="Murat C."/>
            <person name="Riley R."/>
            <person name="Ohm R."/>
            <person name="Sun H."/>
            <person name="Tunlid A."/>
            <person name="Henrissat B."/>
            <person name="Grigoriev I.V."/>
            <person name="Hibbett D.S."/>
            <person name="Martin F."/>
        </authorList>
    </citation>
    <scope>NUCLEOTIDE SEQUENCE [LARGE SCALE GENOMIC DNA]</scope>
    <source>
        <strain evidence="2 3">SS14</strain>
    </source>
</reference>
<gene>
    <name evidence="2" type="ORF">M422DRAFT_259786</name>
</gene>
<feature type="compositionally biased region" description="Polar residues" evidence="1">
    <location>
        <begin position="62"/>
        <end position="78"/>
    </location>
</feature>
<sequence>MAMEDGLEAIMEHTRQLLTTVTNDHTLRRRNPKSQKEELIDKETRRQEMQDYIRDTLREIQHFQQPPQVAQTGSNSQAAPGPGPSTLANAKAATLKVAKKALEDNVSMEDSNNNKEHKKE</sequence>
<feature type="region of interest" description="Disordered" evidence="1">
    <location>
        <begin position="21"/>
        <end position="47"/>
    </location>
</feature>